<dbReference type="InterPro" id="IPR000878">
    <property type="entry name" value="4pyrrol_Mease"/>
</dbReference>
<dbReference type="InterPro" id="IPR014777">
    <property type="entry name" value="4pyrrole_Mease_sub1"/>
</dbReference>
<evidence type="ECO:0000256" key="6">
    <source>
        <dbReference type="RuleBase" id="RU003960"/>
    </source>
</evidence>
<name>A0AAW8U1K6_9ENTE</name>
<dbReference type="NCBIfam" id="TIGR01469">
    <property type="entry name" value="cobA_cysG_Cterm"/>
    <property type="match status" value="1"/>
</dbReference>
<dbReference type="PANTHER" id="PTHR45790:SF3">
    <property type="entry name" value="S-ADENOSYL-L-METHIONINE-DEPENDENT UROPORPHYRINOGEN III METHYLTRANSFERASE, CHLOROPLASTIC"/>
    <property type="match status" value="1"/>
</dbReference>
<dbReference type="InterPro" id="IPR035996">
    <property type="entry name" value="4pyrrol_Methylase_sf"/>
</dbReference>
<dbReference type="AlphaFoldDB" id="A0AAW8U1K6"/>
<proteinExistence type="inferred from homology"/>
<evidence type="ECO:0000256" key="2">
    <source>
        <dbReference type="ARBA" id="ARBA00022603"/>
    </source>
</evidence>
<reference evidence="8" key="1">
    <citation type="submission" date="2023-03" db="EMBL/GenBank/DDBJ databases">
        <authorList>
            <person name="Shen W."/>
            <person name="Cai J."/>
        </authorList>
    </citation>
    <scope>NUCLEOTIDE SEQUENCE</scope>
    <source>
        <strain evidence="8">B226-2</strain>
    </source>
</reference>
<dbReference type="Proteomes" id="UP001256711">
    <property type="component" value="Unassembled WGS sequence"/>
</dbReference>
<keyword evidence="4" id="KW-0949">S-adenosyl-L-methionine</keyword>
<dbReference type="PANTHER" id="PTHR45790">
    <property type="entry name" value="SIROHEME SYNTHASE-RELATED"/>
    <property type="match status" value="1"/>
</dbReference>
<dbReference type="InterPro" id="IPR003043">
    <property type="entry name" value="Uropor_MeTrfase_CS"/>
</dbReference>
<organism evidence="8 9">
    <name type="scientific">Enterococcus asini</name>
    <dbReference type="NCBI Taxonomy" id="57732"/>
    <lineage>
        <taxon>Bacteria</taxon>
        <taxon>Bacillati</taxon>
        <taxon>Bacillota</taxon>
        <taxon>Bacilli</taxon>
        <taxon>Lactobacillales</taxon>
        <taxon>Enterococcaceae</taxon>
        <taxon>Enterococcus</taxon>
    </lineage>
</organism>
<dbReference type="EMBL" id="JARQBJ010000005">
    <property type="protein sequence ID" value="MDT2811102.1"/>
    <property type="molecule type" value="Genomic_DNA"/>
</dbReference>
<dbReference type="RefSeq" id="WP_311835722.1">
    <property type="nucleotide sequence ID" value="NZ_JARQBJ010000005.1"/>
</dbReference>
<dbReference type="GO" id="GO:0004851">
    <property type="term" value="F:uroporphyrin-III C-methyltransferase activity"/>
    <property type="evidence" value="ECO:0007669"/>
    <property type="project" value="UniProtKB-EC"/>
</dbReference>
<dbReference type="InterPro" id="IPR050161">
    <property type="entry name" value="Siro_Cobalamin_biosynth"/>
</dbReference>
<keyword evidence="3 6" id="KW-0808">Transferase</keyword>
<keyword evidence="2 6" id="KW-0489">Methyltransferase</keyword>
<protein>
    <recommendedName>
        <fullName evidence="1">uroporphyrinogen-III C-methyltransferase</fullName>
        <ecNumber evidence="1">2.1.1.107</ecNumber>
    </recommendedName>
</protein>
<feature type="domain" description="Tetrapyrrole methylase" evidence="7">
    <location>
        <begin position="3"/>
        <end position="211"/>
    </location>
</feature>
<dbReference type="InterPro" id="IPR014776">
    <property type="entry name" value="4pyrrole_Mease_sub2"/>
</dbReference>
<evidence type="ECO:0000313" key="9">
    <source>
        <dbReference type="Proteomes" id="UP001256711"/>
    </source>
</evidence>
<dbReference type="Gene3D" id="3.40.1010.10">
    <property type="entry name" value="Cobalt-precorrin-4 Transmethylase, Domain 1"/>
    <property type="match status" value="1"/>
</dbReference>
<evidence type="ECO:0000256" key="5">
    <source>
        <dbReference type="ARBA" id="ARBA00023244"/>
    </source>
</evidence>
<dbReference type="PROSITE" id="PS00840">
    <property type="entry name" value="SUMT_2"/>
    <property type="match status" value="1"/>
</dbReference>
<dbReference type="SUPFAM" id="SSF53790">
    <property type="entry name" value="Tetrapyrrole methylase"/>
    <property type="match status" value="1"/>
</dbReference>
<comment type="caution">
    <text evidence="8">The sequence shown here is derived from an EMBL/GenBank/DDBJ whole genome shotgun (WGS) entry which is preliminary data.</text>
</comment>
<evidence type="ECO:0000313" key="8">
    <source>
        <dbReference type="EMBL" id="MDT2811102.1"/>
    </source>
</evidence>
<gene>
    <name evidence="8" type="primary">cobA</name>
    <name evidence="8" type="ORF">P7H43_11495</name>
</gene>
<evidence type="ECO:0000256" key="4">
    <source>
        <dbReference type="ARBA" id="ARBA00022691"/>
    </source>
</evidence>
<dbReference type="GO" id="GO:0019354">
    <property type="term" value="P:siroheme biosynthetic process"/>
    <property type="evidence" value="ECO:0007669"/>
    <property type="project" value="InterPro"/>
</dbReference>
<evidence type="ECO:0000256" key="3">
    <source>
        <dbReference type="ARBA" id="ARBA00022679"/>
    </source>
</evidence>
<evidence type="ECO:0000256" key="1">
    <source>
        <dbReference type="ARBA" id="ARBA00012162"/>
    </source>
</evidence>
<dbReference type="Gene3D" id="3.30.950.10">
    <property type="entry name" value="Methyltransferase, Cobalt-precorrin-4 Transmethylase, Domain 2"/>
    <property type="match status" value="1"/>
</dbReference>
<evidence type="ECO:0000259" key="7">
    <source>
        <dbReference type="Pfam" id="PF00590"/>
    </source>
</evidence>
<dbReference type="NCBIfam" id="NF004790">
    <property type="entry name" value="PRK06136.1"/>
    <property type="match status" value="1"/>
</dbReference>
<dbReference type="InterPro" id="IPR006366">
    <property type="entry name" value="CobA/CysG_C"/>
</dbReference>
<dbReference type="FunFam" id="3.40.1010.10:FF:000001">
    <property type="entry name" value="Siroheme synthase"/>
    <property type="match status" value="1"/>
</dbReference>
<dbReference type="CDD" id="cd11642">
    <property type="entry name" value="SUMT"/>
    <property type="match status" value="1"/>
</dbReference>
<sequence>MGKIYLVGAGPGDPGLITFKGVQALAQADVVVYDRLVNPVLLYLAPKTAELLYVGKSPQKHTMGQEGINQTLVDLGQQGLNVVRLKGGDPSIFGRVGEEAAALAAANLAYEIIPGITSASATVYAGFSVTERLISEKCLICTPTAKLVEFVAEPLAQISQGGSVVIYMSMERLEEVCQTFLAQGAPATLPVVVIQWCSWGRQQKVVATLDSVVAKVHEQDLHNPALVVVGPAAGKGAERSWFEQLPSFGKRLLYVTDQPMTFSEMTEYTAQGIDFYPYFVGDAYDERFDSLHQRWASDLQDYTVEYATPAAKTAFLKEQGGRR</sequence>
<dbReference type="Pfam" id="PF00590">
    <property type="entry name" value="TP_methylase"/>
    <property type="match status" value="1"/>
</dbReference>
<accession>A0AAW8U1K6</accession>
<dbReference type="EC" id="2.1.1.107" evidence="1"/>
<comment type="similarity">
    <text evidence="6">Belongs to the precorrin methyltransferase family.</text>
</comment>
<dbReference type="GO" id="GO:0032259">
    <property type="term" value="P:methylation"/>
    <property type="evidence" value="ECO:0007669"/>
    <property type="project" value="UniProtKB-KW"/>
</dbReference>
<keyword evidence="5" id="KW-0627">Porphyrin biosynthesis</keyword>